<reference evidence="2" key="1">
    <citation type="submission" date="2022-12" db="EMBL/GenBank/DDBJ databases">
        <authorList>
            <person name="Petersen C."/>
        </authorList>
    </citation>
    <scope>NUCLEOTIDE SEQUENCE</scope>
    <source>
        <strain evidence="2">IBT 30728</strain>
    </source>
</reference>
<comment type="caution">
    <text evidence="2">The sequence shown here is derived from an EMBL/GenBank/DDBJ whole genome shotgun (WGS) entry which is preliminary data.</text>
</comment>
<feature type="compositionally biased region" description="Basic residues" evidence="1">
    <location>
        <begin position="1"/>
        <end position="11"/>
    </location>
</feature>
<dbReference type="GeneID" id="81621290"/>
<protein>
    <submittedName>
        <fullName evidence="2">Uncharacterized protein</fullName>
    </submittedName>
</protein>
<keyword evidence="3" id="KW-1185">Reference proteome</keyword>
<name>A0A9W9XGR4_9EURO</name>
<dbReference type="RefSeq" id="XP_056793072.1">
    <property type="nucleotide sequence ID" value="XM_056931041.1"/>
</dbReference>
<reference evidence="2" key="2">
    <citation type="journal article" date="2023" name="IMA Fungus">
        <title>Comparative genomic study of the Penicillium genus elucidates a diverse pangenome and 15 lateral gene transfer events.</title>
        <authorList>
            <person name="Petersen C."/>
            <person name="Sorensen T."/>
            <person name="Nielsen M.R."/>
            <person name="Sondergaard T.E."/>
            <person name="Sorensen J.L."/>
            <person name="Fitzpatrick D.A."/>
            <person name="Frisvad J.C."/>
            <person name="Nielsen K.L."/>
        </authorList>
    </citation>
    <scope>NUCLEOTIDE SEQUENCE</scope>
    <source>
        <strain evidence="2">IBT 30728</strain>
    </source>
</reference>
<sequence>MVQGKIHHKSSSRSGQRESKCLTNSEVVQILRSLPGDRPFGVLEEGETSEFLRQLYIPLRSLFSTTTTTSQANRARIEQIDHLEVPSRLRSRFSSYETDPLEFWERLVNPLPQYSDQLRENRAPVFLQGAAQLDSNIEEQRILRRFVAVSAYNLFRRTFPTSSHTRVLEKQLEQFLFMAELPVSEHKICGDIIRRGQRHTQFCQKLKVGEEAGFGALFFASIPDTIWDDGGLHGEDFEQSIKHLQQKKIIEESVKSNANRVANTLLRFHTNYVWTPRTCREGRHSRHREPGFVGIDTNFPVQLASETPITDLGEMSTLAQRGEIETNANEDGSQFEQLVTATCSANSLESPQECPSVATSHESFGPQLDMTYLDFFGPQLDMAYLNFFGQQLDMAEFDCVDVQPSIDSLESDEFGSNHLWQSSNCRSANETLP</sequence>
<dbReference type="AlphaFoldDB" id="A0A9W9XGR4"/>
<accession>A0A9W9XGR4</accession>
<proteinExistence type="predicted"/>
<feature type="region of interest" description="Disordered" evidence="1">
    <location>
        <begin position="1"/>
        <end position="21"/>
    </location>
</feature>
<dbReference type="EMBL" id="JAPWDQ010000002">
    <property type="protein sequence ID" value="KAJ5492692.1"/>
    <property type="molecule type" value="Genomic_DNA"/>
</dbReference>
<dbReference type="Proteomes" id="UP001148312">
    <property type="component" value="Unassembled WGS sequence"/>
</dbReference>
<gene>
    <name evidence="2" type="ORF">N7539_001438</name>
</gene>
<organism evidence="2 3">
    <name type="scientific">Penicillium diatomitis</name>
    <dbReference type="NCBI Taxonomy" id="2819901"/>
    <lineage>
        <taxon>Eukaryota</taxon>
        <taxon>Fungi</taxon>
        <taxon>Dikarya</taxon>
        <taxon>Ascomycota</taxon>
        <taxon>Pezizomycotina</taxon>
        <taxon>Eurotiomycetes</taxon>
        <taxon>Eurotiomycetidae</taxon>
        <taxon>Eurotiales</taxon>
        <taxon>Aspergillaceae</taxon>
        <taxon>Penicillium</taxon>
    </lineage>
</organism>
<evidence type="ECO:0000256" key="1">
    <source>
        <dbReference type="SAM" id="MobiDB-lite"/>
    </source>
</evidence>
<evidence type="ECO:0000313" key="3">
    <source>
        <dbReference type="Proteomes" id="UP001148312"/>
    </source>
</evidence>
<evidence type="ECO:0000313" key="2">
    <source>
        <dbReference type="EMBL" id="KAJ5492692.1"/>
    </source>
</evidence>